<keyword evidence="2" id="KW-1185">Reference proteome</keyword>
<dbReference type="AlphaFoldDB" id="A0A9E7HSS6"/>
<organism evidence="1 2">
    <name type="scientific">Musa troglodytarum</name>
    <name type="common">fe'i banana</name>
    <dbReference type="NCBI Taxonomy" id="320322"/>
    <lineage>
        <taxon>Eukaryota</taxon>
        <taxon>Viridiplantae</taxon>
        <taxon>Streptophyta</taxon>
        <taxon>Embryophyta</taxon>
        <taxon>Tracheophyta</taxon>
        <taxon>Spermatophyta</taxon>
        <taxon>Magnoliopsida</taxon>
        <taxon>Liliopsida</taxon>
        <taxon>Zingiberales</taxon>
        <taxon>Musaceae</taxon>
        <taxon>Musa</taxon>
    </lineage>
</organism>
<protein>
    <submittedName>
        <fullName evidence="1">Uncharacterized protein</fullName>
    </submittedName>
</protein>
<dbReference type="EMBL" id="CP097510">
    <property type="protein sequence ID" value="URE39225.1"/>
    <property type="molecule type" value="Genomic_DNA"/>
</dbReference>
<proteinExistence type="predicted"/>
<dbReference type="Proteomes" id="UP001055439">
    <property type="component" value="Chromosome 8"/>
</dbReference>
<accession>A0A9E7HSS6</accession>
<reference evidence="1" key="1">
    <citation type="submission" date="2022-05" db="EMBL/GenBank/DDBJ databases">
        <title>The Musa troglodytarum L. genome provides insights into the mechanism of non-climacteric behaviour and enrichment of carotenoids.</title>
        <authorList>
            <person name="Wang J."/>
        </authorList>
    </citation>
    <scope>NUCLEOTIDE SEQUENCE</scope>
    <source>
        <tissue evidence="1">Leaf</tissue>
    </source>
</reference>
<sequence>MPVFRLIAAQWRPSLEASRHDIHKAFKPSARINSSHFADQWAHSFHACLVSQISSSSPSRPRFLQFPPRRNGI</sequence>
<evidence type="ECO:0000313" key="2">
    <source>
        <dbReference type="Proteomes" id="UP001055439"/>
    </source>
</evidence>
<gene>
    <name evidence="1" type="ORF">MUK42_36646</name>
</gene>
<name>A0A9E7HSS6_9LILI</name>
<evidence type="ECO:0000313" key="1">
    <source>
        <dbReference type="EMBL" id="URE39225.1"/>
    </source>
</evidence>